<dbReference type="InterPro" id="IPR021827">
    <property type="entry name" value="Nup186/Nup192/Nup205"/>
</dbReference>
<feature type="region of interest" description="Disordered" evidence="1">
    <location>
        <begin position="1142"/>
        <end position="1172"/>
    </location>
</feature>
<proteinExistence type="predicted"/>
<reference evidence="2" key="1">
    <citation type="submission" date="2021-01" db="EMBL/GenBank/DDBJ databases">
        <authorList>
            <person name="Corre E."/>
            <person name="Pelletier E."/>
            <person name="Niang G."/>
            <person name="Scheremetjew M."/>
            <person name="Finn R."/>
            <person name="Kale V."/>
            <person name="Holt S."/>
            <person name="Cochrane G."/>
            <person name="Meng A."/>
            <person name="Brown T."/>
            <person name="Cohen L."/>
        </authorList>
    </citation>
    <scope>NUCLEOTIDE SEQUENCE</scope>
    <source>
        <strain evidence="2">MM31A-1</strain>
    </source>
</reference>
<dbReference type="EMBL" id="HBIO01026563">
    <property type="protein sequence ID" value="CAE0475545.1"/>
    <property type="molecule type" value="Transcribed_RNA"/>
</dbReference>
<accession>A0A7S3VEK9</accession>
<name>A0A7S3VEK9_9STRA</name>
<evidence type="ECO:0000256" key="1">
    <source>
        <dbReference type="SAM" id="MobiDB-lite"/>
    </source>
</evidence>
<organism evidence="2">
    <name type="scientific">Chaetoceros debilis</name>
    <dbReference type="NCBI Taxonomy" id="122233"/>
    <lineage>
        <taxon>Eukaryota</taxon>
        <taxon>Sar</taxon>
        <taxon>Stramenopiles</taxon>
        <taxon>Ochrophyta</taxon>
        <taxon>Bacillariophyta</taxon>
        <taxon>Coscinodiscophyceae</taxon>
        <taxon>Chaetocerotophycidae</taxon>
        <taxon>Chaetocerotales</taxon>
        <taxon>Chaetocerotaceae</taxon>
        <taxon>Chaetoceros</taxon>
    </lineage>
</organism>
<evidence type="ECO:0000313" key="2">
    <source>
        <dbReference type="EMBL" id="CAE0475545.1"/>
    </source>
</evidence>
<protein>
    <submittedName>
        <fullName evidence="2">Uncharacterized protein</fullName>
    </submittedName>
</protein>
<dbReference type="Pfam" id="PF11894">
    <property type="entry name" value="Nup192"/>
    <property type="match status" value="1"/>
</dbReference>
<sequence length="2835" mass="305930">MVGFSFGGTPAAAPGPAGAGPAAAPAPASAAGGFSFGGTPAPAAAAPSAAAPAPAPVAGGFSFGGTAPAATPATAATATAAATPAAGLSFGATPAPVATVPAAVATPAAAPAAATSSFGFGAPSTAPATSTSTVLTATNTTPNPAAAMKSAATIVVPQYESPFPHLAMQARIEDVLSHMSSPTAGMSDLRLHGQELIHLLKKKSDYDTGDNGNGGGVKVGDTGFGRMLSKPMGEIGINGGPNPQIRQQLQTQPTIQLPNNNSNDTTTTATTLPPSILQTILQISDELSITEADAAALYGATLVIPNTPVDEDTLGSDTAMFFSKRHVKPYALDGFVEKVIDNMQDCDCYVDKGDSKQPGGGTSMMDDDDEERVEAVRRAMNLYFLERGHALHTLLMLIHHRISASTTLTSGGASAGDDNDNDNDNATVVAGARVILEATDQLLDQNLISNLIACIEELTVKNEELAKKICHALDQEELNRANGNNGNNAAPAAQAPAPVSSGLFGAPSPAPAPGLFGNATSTASTFGGLGGFGTPAVPIAPVAPPVPLVKDADYALYEYTFQQRHLACQCLFYLTYHTQCTMEEVVGVIDLVKDLTNGGRIGSGLPILDPIRDVPDPYMLSWNQNDTHSNDPNNSNNNNGMGGFMQTGSMPMAPQQVKATKDHSEWKQELIKSLWSVRGLSRTTVTTSHADFSGRVMYHSVLLKGSNSSSGGTASGGDVAVTEVVGGGKPQLLQCVTTLILSVLCTLDGKNILMDRTTHGPNKCGEGNALVPIDIHRAQVVLQPIRERIDPNMMGIQEWKRQDIVGLFSASLALLLRPVANILSSPGGSRDRSGNTGSSTNSVTATFRAGLEHPTVSKSITFARSCLIPCLGTSSMMKSSSSSSSASHDHYAFYMSVLSDFTSSYLDAICSFQGNLPISRATWLLQEEQELSIRKLQEQRMKDYGEISGQMYNSGEVQLPSEVDITKRPDCVDDIIALAVAVCTACPECSTRFWMQVEDTNNESESDTTAYYLKPSIIMKKLEKHNARDESLLPTYISFLSALALTDDPNDGSRNGARVIHERLCDVNANHSRLNLNSSPTTMSNSDSSKQVTWVFILNTIRWYAQQLNPPTAAETRQSSWGGGVTEQSSYTEDSTAYYYGADDNFSQSTSQNNTRGTGPGRGSSTSSPVNVKKELDHSSILTLKALISLVSNVAVKSPSSRREILGIKIPMSSGGGNGKRFDTMEDDALTIFFTLIVTSIPSEVRGLAFTAIANLIRMEQIQDKYDSSPSKEEQEWYEDTVFKCWELLESTQVVPIGKLAQYSTIPQTTLSTSTYNNKQKKNASDKTNWFPPSEDYGVIYEMEHVESALGYYPSTEGLLKLLTALFSSAICPFNLGANWRPQAGCTPYIEYITDFVLPRITRSSGSASSNSNTIELNFATPADKSRLLTRALEVVDAVLTNYIPPTSTAVMNHSNSEPQLVAENALVVGGGKEKDAAMYGKNSTEKLFEKAQNGPFSMVCTSLFPRQTISDEYMAEYRRDFFDDNDNNRLGFDGSSQMNMSSSTQTILNSVPRAKSPGFTVLADMLTSNNGLLFDLLTQLLVDEHYSPLRSGDHRGVAGGNSNSLVFSLFGDTYPDFSRAKAGRDLILDEEKRDTSQLNLDSLATEFVSIFLRPLGLECVEDIDEEPFLQTSRTLAAVSDHQLWKEHCIMLSMRIISAAAARDDAFTSLTSLNASSCQIVPVLRFQARNYDLASPLLVKKFHPTKLSKLLLERSLGSKNSRSDYFLTVFSQYIGYQPSSLQRGNYIASSAMSVIRHICSCVSSKDYVRSLRGLGRTGLADVACAFASRLSLAPLMRNNSKETLLNDEILKMLLRNLKLRGSGKDNLAHVILGLAGQTAEEQHEYLVRCDGGGDVEICNHHNTLDAILELISDLDFILDPKTAPLASKCFEIIYNLCDPNSPDSQDPSWLISKLCVMNKLRKMHFWQTQLLKFMGRTQSSEPILHLIINNSPIKNHLVDEESCSTIKRDSDVLHSVAWLLKCVAFEVHALVGGASGFADTNSFGKLQSTSPQPIQCAQLLRLLLDEEFAILFQTLAILPLTKPLLARDLLHNAPPRDILISASCNLEGSPDVNDGFTAIDQGLLLNLLTASNKSLSSEELQSQQGNARLWAHMWNTYVQFASASSHITKSWSFLTSAIYSSCGQLLISNPVDAGTAFYDGNSTILLLKTLLSRIGLDSDSSKELIGGHGSIDAGALYSLSSAAIPLSQMIFDVHTNSKERCCLEDEDTIQIVSLLIDAVISCDNTENRAHDGIEAEMAAIIASTLSAVLELDAIQATLPMANFSFQMGFRAKALQASSFLSYLSVSRNQDEDQHAEPLSIAHAARSGLSSLITWFDSLDKVAGVSVDNCFLSDLLSSSSPKLQELVVKCDNDIPNMLESIACCEGGTEILVNGGITEALLSASSSYLGKIEKELLNVYGSVDIEYPQFLFGHVSLFNTMLSSNASPHAGHRLLTNAAKFIEIHHQTITRLISSFPSNAELLMGFLTTIALIPTAANGDHSDAAGFIKFNKEFQTDVFSILEQRIVNFALHIAQYPFPPSLLSLLPHQLHDAQIGQNSIQGDKTWWDNVRLSPNEVCVPLPNPPCGSSDAIFSNESQNISWNEQMYCHSQSAMQCLDLCLHYMTSRAGNESNPLPMHDVPLCLALSRCSEVARAIEIRLKTLILSEEQDLTTRMQLTNIGTSNRDAILRQAKRIELASLQSLGPLLASSVSRILYLGKINIDATSALFNGSSSYQSNETFASIKQRCELLLLALNFSQAESLGIGCIGMLPDGPELNESSRLRIKEMQIAIPRILR</sequence>
<dbReference type="PANTHER" id="PTHR48125:SF10">
    <property type="entry name" value="OS12G0136300 PROTEIN"/>
    <property type="match status" value="1"/>
</dbReference>
<feature type="compositionally biased region" description="Polar residues" evidence="1">
    <location>
        <begin position="1145"/>
        <end position="1154"/>
    </location>
</feature>
<gene>
    <name evidence="2" type="ORF">CDEB00056_LOCUS20398</name>
</gene>
<dbReference type="PANTHER" id="PTHR48125">
    <property type="entry name" value="LP07818P1"/>
    <property type="match status" value="1"/>
</dbReference>